<feature type="domain" description="SGNH" evidence="3">
    <location>
        <begin position="416"/>
        <end position="652"/>
    </location>
</feature>
<dbReference type="EC" id="2.3.1.-" evidence="4"/>
<dbReference type="InterPro" id="IPR050879">
    <property type="entry name" value="Acyltransferase_3"/>
</dbReference>
<feature type="transmembrane region" description="Helical" evidence="1">
    <location>
        <begin position="218"/>
        <end position="235"/>
    </location>
</feature>
<dbReference type="PANTHER" id="PTHR23028:SF53">
    <property type="entry name" value="ACYL_TRANSF_3 DOMAIN-CONTAINING PROTEIN"/>
    <property type="match status" value="1"/>
</dbReference>
<evidence type="ECO:0000259" key="3">
    <source>
        <dbReference type="Pfam" id="PF19040"/>
    </source>
</evidence>
<feature type="transmembrane region" description="Helical" evidence="1">
    <location>
        <begin position="241"/>
        <end position="260"/>
    </location>
</feature>
<dbReference type="PANTHER" id="PTHR23028">
    <property type="entry name" value="ACETYLTRANSFERASE"/>
    <property type="match status" value="1"/>
</dbReference>
<dbReference type="Pfam" id="PF19040">
    <property type="entry name" value="SGNH"/>
    <property type="match status" value="1"/>
</dbReference>
<feature type="transmembrane region" description="Helical" evidence="1">
    <location>
        <begin position="73"/>
        <end position="91"/>
    </location>
</feature>
<feature type="transmembrane region" description="Helical" evidence="1">
    <location>
        <begin position="132"/>
        <end position="155"/>
    </location>
</feature>
<protein>
    <submittedName>
        <fullName evidence="4">Acyltransferase family protein</fullName>
        <ecNumber evidence="4">2.3.1.-</ecNumber>
    </submittedName>
</protein>
<feature type="transmembrane region" description="Helical" evidence="1">
    <location>
        <begin position="309"/>
        <end position="327"/>
    </location>
</feature>
<dbReference type="Pfam" id="PF01757">
    <property type="entry name" value="Acyl_transf_3"/>
    <property type="match status" value="1"/>
</dbReference>
<evidence type="ECO:0000256" key="1">
    <source>
        <dbReference type="SAM" id="Phobius"/>
    </source>
</evidence>
<dbReference type="RefSeq" id="WP_261293012.1">
    <property type="nucleotide sequence ID" value="NZ_JANQBK010000001.1"/>
</dbReference>
<evidence type="ECO:0000313" key="4">
    <source>
        <dbReference type="EMBL" id="MFC3581119.1"/>
    </source>
</evidence>
<dbReference type="InterPro" id="IPR002656">
    <property type="entry name" value="Acyl_transf_3_dom"/>
</dbReference>
<keyword evidence="1" id="KW-0812">Transmembrane</keyword>
<keyword evidence="1" id="KW-1133">Transmembrane helix</keyword>
<evidence type="ECO:0000259" key="2">
    <source>
        <dbReference type="Pfam" id="PF01757"/>
    </source>
</evidence>
<keyword evidence="4" id="KW-0808">Transferase</keyword>
<name>A0ABV7SYG7_9SPHN</name>
<gene>
    <name evidence="4" type="ORF">ACFONA_13185</name>
</gene>
<feature type="transmembrane region" description="Helical" evidence="1">
    <location>
        <begin position="347"/>
        <end position="370"/>
    </location>
</feature>
<reference evidence="5" key="1">
    <citation type="journal article" date="2019" name="Int. J. Syst. Evol. Microbiol.">
        <title>The Global Catalogue of Microorganisms (GCM) 10K type strain sequencing project: providing services to taxonomists for standard genome sequencing and annotation.</title>
        <authorList>
            <consortium name="The Broad Institute Genomics Platform"/>
            <consortium name="The Broad Institute Genome Sequencing Center for Infectious Disease"/>
            <person name="Wu L."/>
            <person name="Ma J."/>
        </authorList>
    </citation>
    <scope>NUCLEOTIDE SEQUENCE [LARGE SCALE GENOMIC DNA]</scope>
    <source>
        <strain evidence="5">KCTC 42739</strain>
    </source>
</reference>
<feature type="transmembrane region" description="Helical" evidence="1">
    <location>
        <begin position="188"/>
        <end position="209"/>
    </location>
</feature>
<feature type="transmembrane region" description="Helical" evidence="1">
    <location>
        <begin position="272"/>
        <end position="289"/>
    </location>
</feature>
<dbReference type="Proteomes" id="UP001595713">
    <property type="component" value="Unassembled WGS sequence"/>
</dbReference>
<dbReference type="GO" id="GO:0016746">
    <property type="term" value="F:acyltransferase activity"/>
    <property type="evidence" value="ECO:0007669"/>
    <property type="project" value="UniProtKB-KW"/>
</dbReference>
<dbReference type="EMBL" id="JBHRXP010000007">
    <property type="protein sequence ID" value="MFC3581119.1"/>
    <property type="molecule type" value="Genomic_DNA"/>
</dbReference>
<organism evidence="4 5">
    <name type="scientific">Sphingomonas hylomeconis</name>
    <dbReference type="NCBI Taxonomy" id="1395958"/>
    <lineage>
        <taxon>Bacteria</taxon>
        <taxon>Pseudomonadati</taxon>
        <taxon>Pseudomonadota</taxon>
        <taxon>Alphaproteobacteria</taxon>
        <taxon>Sphingomonadales</taxon>
        <taxon>Sphingomonadaceae</taxon>
        <taxon>Sphingomonas</taxon>
    </lineage>
</organism>
<proteinExistence type="predicted"/>
<keyword evidence="4" id="KW-0012">Acyltransferase</keyword>
<keyword evidence="1" id="KW-0472">Membrane</keyword>
<comment type="caution">
    <text evidence="4">The sequence shown here is derived from an EMBL/GenBank/DDBJ whole genome shotgun (WGS) entry which is preliminary data.</text>
</comment>
<dbReference type="InterPro" id="IPR043968">
    <property type="entry name" value="SGNH"/>
</dbReference>
<evidence type="ECO:0000313" key="5">
    <source>
        <dbReference type="Proteomes" id="UP001595713"/>
    </source>
</evidence>
<accession>A0ABV7SYG7</accession>
<feature type="domain" description="Acyltransferase 3" evidence="2">
    <location>
        <begin position="9"/>
        <end position="327"/>
    </location>
</feature>
<sequence length="662" mass="71693">MTTKSYRPDIDGLRAIAIAAVVLCHARMPGFTGGYVGVDVFFVISGFLITRLIGEDEAFSFIRFYERRARRLLPALLAMLTVATIAAWVILLPREMEFYARELAATGLLVPNVFAWKSSGYFGPEALDLPLLHLWSLGVEEQFYLVFPLVLWLINRYLPVRALPWLIAAAALVSLGLAEILVRRPSTAAFYLLPPRAWELLIGCLLAVVDTRPTGRRTATAVALIGLAMIGYAIYEFDAGTAFPGFAAIPPVLGAAMVIWAGRTEGNAGSRILALPPLVGLGLISYSLYLWHWPLLSFFGLRSDSTPTVLQALVIVIVALPISYISWRWIECPVRRRTFAARPARRLTVALAALVPFAAGGIVLTLAHGFPQRVDPRVLQVNADGQFASALLPPCVRGIVPSQPTMCGHVATSAKRGTVVIWGDSHAEHFSAAIASQLNPLGYTVVLASVRSCPPLIGVSLAILTAGGPVGRKCMKANAAMPAKMASIADLRLVILAARWTAFIPSRRADDTSDRWFTTREGKRASADEARRLFAIGLGAAVQAARSTGAHVLLIDQLPEFTRSPRNCVARALRDELPAASCDRPEAVAPDVRKDIVKIMDARAASGQVTVIHPARTLCRARTCSPVRNGHLLFRDAHHLSVEGARFYAPILRGPVAAALPR</sequence>
<feature type="transmembrane region" description="Helical" evidence="1">
    <location>
        <begin position="162"/>
        <end position="182"/>
    </location>
</feature>
<feature type="transmembrane region" description="Helical" evidence="1">
    <location>
        <begin position="34"/>
        <end position="53"/>
    </location>
</feature>
<keyword evidence="5" id="KW-1185">Reference proteome</keyword>